<accession>A0ACC0ZQY8</accession>
<dbReference type="Proteomes" id="UP001163603">
    <property type="component" value="Chromosome 1"/>
</dbReference>
<proteinExistence type="predicted"/>
<name>A0ACC0ZQY8_9ROSI</name>
<keyword evidence="2" id="KW-1185">Reference proteome</keyword>
<protein>
    <submittedName>
        <fullName evidence="1">Uncharacterized protein</fullName>
    </submittedName>
</protein>
<evidence type="ECO:0000313" key="1">
    <source>
        <dbReference type="EMBL" id="KAJ0054486.1"/>
    </source>
</evidence>
<reference evidence="2" key="1">
    <citation type="journal article" date="2023" name="G3 (Bethesda)">
        <title>Genome assembly and association tests identify interacting loci associated with vigor, precocity, and sex in interspecific pistachio rootstocks.</title>
        <authorList>
            <person name="Palmer W."/>
            <person name="Jacygrad E."/>
            <person name="Sagayaradj S."/>
            <person name="Cavanaugh K."/>
            <person name="Han R."/>
            <person name="Bertier L."/>
            <person name="Beede B."/>
            <person name="Kafkas S."/>
            <person name="Golino D."/>
            <person name="Preece J."/>
            <person name="Michelmore R."/>
        </authorList>
    </citation>
    <scope>NUCLEOTIDE SEQUENCE [LARGE SCALE GENOMIC DNA]</scope>
</reference>
<gene>
    <name evidence="1" type="ORF">Pint_00912</name>
</gene>
<sequence length="254" mass="28085">MMQSRLAATAKRSCWVFSAANNQVLQRKFLVAAASSGRTADPAIHSGELEAGPDVHTGEPQQGADNVTAAEPARHKLASEHKPSSDVIETEPLVTPKPPHISSPRLESTGLKQPLNPQVQQKRRNNTNVALEDVICIGVDGTPLKEDQEKEQRDGREKTLDDKEYFSNHKASPLSEIKIADTRKPITRATDGTADARADYGAGRDVVGWKPEQLDTAEESLRRATEIWKQNAMRGDPDVFPHSRVLRELRGEWF</sequence>
<comment type="caution">
    <text evidence="1">The sequence shown here is derived from an EMBL/GenBank/DDBJ whole genome shotgun (WGS) entry which is preliminary data.</text>
</comment>
<organism evidence="1 2">
    <name type="scientific">Pistacia integerrima</name>
    <dbReference type="NCBI Taxonomy" id="434235"/>
    <lineage>
        <taxon>Eukaryota</taxon>
        <taxon>Viridiplantae</taxon>
        <taxon>Streptophyta</taxon>
        <taxon>Embryophyta</taxon>
        <taxon>Tracheophyta</taxon>
        <taxon>Spermatophyta</taxon>
        <taxon>Magnoliopsida</taxon>
        <taxon>eudicotyledons</taxon>
        <taxon>Gunneridae</taxon>
        <taxon>Pentapetalae</taxon>
        <taxon>rosids</taxon>
        <taxon>malvids</taxon>
        <taxon>Sapindales</taxon>
        <taxon>Anacardiaceae</taxon>
        <taxon>Pistacia</taxon>
    </lineage>
</organism>
<evidence type="ECO:0000313" key="2">
    <source>
        <dbReference type="Proteomes" id="UP001163603"/>
    </source>
</evidence>
<dbReference type="EMBL" id="CM047736">
    <property type="protein sequence ID" value="KAJ0054486.1"/>
    <property type="molecule type" value="Genomic_DNA"/>
</dbReference>